<dbReference type="EMBL" id="KL648193">
    <property type="protein sequence ID" value="KEY71820.1"/>
    <property type="molecule type" value="Genomic_DNA"/>
</dbReference>
<gene>
    <name evidence="2" type="ORF">S7711_11348</name>
</gene>
<feature type="compositionally biased region" description="Polar residues" evidence="1">
    <location>
        <begin position="339"/>
        <end position="348"/>
    </location>
</feature>
<feature type="compositionally biased region" description="Basic and acidic residues" evidence="1">
    <location>
        <begin position="329"/>
        <end position="338"/>
    </location>
</feature>
<evidence type="ECO:0000313" key="2">
    <source>
        <dbReference type="EMBL" id="KEY71820.1"/>
    </source>
</evidence>
<protein>
    <submittedName>
        <fullName evidence="2">Uncharacterized protein</fullName>
    </submittedName>
</protein>
<sequence>MTGLLAAKFPALTSVLDGGALLNIAAQRTFQREFIDMARSVETQFIVLKTTVTVLLHDALTPAEIQELVSDRASPLWTAPKVEVALKQRLGDRGYKVFIEGFASLLGSNRQHLPFSPSLQMGMVAQADESSAGGLDASQPRSGDNSQAYHSRQSIEAIQNINDVLENIHSVRRVAENVEAVATGQVTIPTDSNGDEYSLYSVKTEAGGEGEDMTLSYLTVSLESANGASSHLEEEALLDTGATACAISPVFAQDLELEMEPSEKEQIRTVALHQILRIAGKAQLKMRWKDSQGGKCGTKIWVKLVLRAELDVMWLSKLDKKSQKAQQELRAKRLEENKASATASTSIHGQGPGSSATSTAGSSSTSNFASTAPSVPSSAGSSKASPPIS</sequence>
<name>A0A084B2P1_STACB</name>
<dbReference type="HOGENOM" id="CLU_716056_0_0_1"/>
<dbReference type="OrthoDB" id="3565018at2759"/>
<proteinExistence type="predicted"/>
<evidence type="ECO:0000256" key="1">
    <source>
        <dbReference type="SAM" id="MobiDB-lite"/>
    </source>
</evidence>
<accession>A0A084B2P1</accession>
<feature type="compositionally biased region" description="Polar residues" evidence="1">
    <location>
        <begin position="139"/>
        <end position="150"/>
    </location>
</feature>
<dbReference type="AlphaFoldDB" id="A0A084B2P1"/>
<keyword evidence="3" id="KW-1185">Reference proteome</keyword>
<organism evidence="2 3">
    <name type="scientific">Stachybotrys chartarum (strain CBS 109288 / IBT 7711)</name>
    <name type="common">Toxic black mold</name>
    <name type="synonym">Stilbospora chartarum</name>
    <dbReference type="NCBI Taxonomy" id="1280523"/>
    <lineage>
        <taxon>Eukaryota</taxon>
        <taxon>Fungi</taxon>
        <taxon>Dikarya</taxon>
        <taxon>Ascomycota</taxon>
        <taxon>Pezizomycotina</taxon>
        <taxon>Sordariomycetes</taxon>
        <taxon>Hypocreomycetidae</taxon>
        <taxon>Hypocreales</taxon>
        <taxon>Stachybotryaceae</taxon>
        <taxon>Stachybotrys</taxon>
    </lineage>
</organism>
<feature type="compositionally biased region" description="Low complexity" evidence="1">
    <location>
        <begin position="353"/>
        <end position="389"/>
    </location>
</feature>
<evidence type="ECO:0000313" key="3">
    <source>
        <dbReference type="Proteomes" id="UP000028045"/>
    </source>
</evidence>
<feature type="region of interest" description="Disordered" evidence="1">
    <location>
        <begin position="329"/>
        <end position="389"/>
    </location>
</feature>
<reference evidence="2 3" key="1">
    <citation type="journal article" date="2014" name="BMC Genomics">
        <title>Comparative genome sequencing reveals chemotype-specific gene clusters in the toxigenic black mold Stachybotrys.</title>
        <authorList>
            <person name="Semeiks J."/>
            <person name="Borek D."/>
            <person name="Otwinowski Z."/>
            <person name="Grishin N.V."/>
        </authorList>
    </citation>
    <scope>NUCLEOTIDE SEQUENCE [LARGE SCALE GENOMIC DNA]</scope>
    <source>
        <strain evidence="3">CBS 109288 / IBT 7711</strain>
    </source>
</reference>
<dbReference type="Proteomes" id="UP000028045">
    <property type="component" value="Unassembled WGS sequence"/>
</dbReference>
<feature type="region of interest" description="Disordered" evidence="1">
    <location>
        <begin position="127"/>
        <end position="150"/>
    </location>
</feature>